<dbReference type="Gene3D" id="3.30.390.30">
    <property type="match status" value="1"/>
</dbReference>
<keyword evidence="3 12" id="KW-0285">Flavoprotein</keyword>
<dbReference type="FunFam" id="3.30.390.30:FF:000004">
    <property type="entry name" value="Thioredoxin reductase 1, cytoplasmic"/>
    <property type="match status" value="1"/>
</dbReference>
<reference evidence="15 16" key="1">
    <citation type="submission" date="2024-02" db="EMBL/GenBank/DDBJ databases">
        <title>Chromosome-scale genome assembly of the rough periwinkle Littorina saxatilis.</title>
        <authorList>
            <person name="De Jode A."/>
            <person name="Faria R."/>
            <person name="Formenti G."/>
            <person name="Sims Y."/>
            <person name="Smith T.P."/>
            <person name="Tracey A."/>
            <person name="Wood J.M.D."/>
            <person name="Zagrodzka Z.B."/>
            <person name="Johannesson K."/>
            <person name="Butlin R.K."/>
            <person name="Leder E.H."/>
        </authorList>
    </citation>
    <scope>NUCLEOTIDE SEQUENCE [LARGE SCALE GENOMIC DNA]</scope>
    <source>
        <strain evidence="15">Snail1</strain>
        <tissue evidence="15">Muscle</tissue>
    </source>
</reference>
<dbReference type="PIRSF" id="PIRSF000350">
    <property type="entry name" value="Mercury_reductase_MerA"/>
    <property type="match status" value="1"/>
</dbReference>
<sequence>MAAVRLPTLAPRILLSVSQQRLCAARAFSDNQGNSYDLVVIGGGSGGLACSKEAARLGKKVAVLDFVKPSTQGTQWGLGGTCVNVGCIPKKLMHQAAILGHSLNDARAYGWDVPQNVPFSWEWLSDAVQNYVKSLNFGHRVQLKDKNVTYMNALGSLLDQNTIKTVDKNGKEQILKAHDIVIAVGGRPYIPSEIPGAVEHAITSDDIFWKTDPPGKTLVIGGSYIALECAGFLTGVGFDTSVMVRSSCLRSFDKQMSHLVTDYMAAGGTKFLWKCRPKEIEKGSDGRLLVSYITEKGAQQQDTFQTVLFATGRRPDTESINLEGVGVKVDQESRKVIGGHEDDNERSSVSNIYAIGDVLHERPELTPVAIQAGKKLAHRLYGKAGTQMDYTKIATTVFTPLEFASIGLSEDDALIKYGEDILEVYHAFYKPLEFTVPGRDVSQCYIKVVCHREKPQKIDGIHLTGPNAGEILQGLAVAMQCNVSFDQLSKTVGIHPTCAEEVVKLHISKRSGLDPTVTGC</sequence>
<keyword evidence="8 12" id="KW-0676">Redox-active center</keyword>
<dbReference type="GO" id="GO:0034599">
    <property type="term" value="P:cellular response to oxidative stress"/>
    <property type="evidence" value="ECO:0007669"/>
    <property type="project" value="TreeGrafter"/>
</dbReference>
<evidence type="ECO:0000256" key="8">
    <source>
        <dbReference type="ARBA" id="ARBA00023284"/>
    </source>
</evidence>
<dbReference type="Pfam" id="PF07992">
    <property type="entry name" value="Pyr_redox_2"/>
    <property type="match status" value="1"/>
</dbReference>
<feature type="disulfide bond" description="Redox-active" evidence="11">
    <location>
        <begin position="82"/>
        <end position="87"/>
    </location>
</feature>
<dbReference type="InterPro" id="IPR012999">
    <property type="entry name" value="Pyr_OxRdtase_I_AS"/>
</dbReference>
<dbReference type="SUPFAM" id="SSF55424">
    <property type="entry name" value="FAD/NAD-linked reductases, dimerisation (C-terminal) domain"/>
    <property type="match status" value="1"/>
</dbReference>
<keyword evidence="16" id="KW-1185">Reference proteome</keyword>
<evidence type="ECO:0000256" key="1">
    <source>
        <dbReference type="ARBA" id="ARBA00007532"/>
    </source>
</evidence>
<keyword evidence="4 10" id="KW-0274">FAD</keyword>
<dbReference type="SUPFAM" id="SSF51905">
    <property type="entry name" value="FAD/NAD(P)-binding domain"/>
    <property type="match status" value="1"/>
</dbReference>
<dbReference type="FunFam" id="3.50.50.60:FF:000190">
    <property type="entry name" value="Thioredoxin reductase"/>
    <property type="match status" value="1"/>
</dbReference>
<dbReference type="InterPro" id="IPR004099">
    <property type="entry name" value="Pyr_nucl-diS_OxRdtase_dimer"/>
</dbReference>
<evidence type="ECO:0000256" key="2">
    <source>
        <dbReference type="ARBA" id="ARBA00012610"/>
    </source>
</evidence>
<proteinExistence type="inferred from homology"/>
<dbReference type="InterPro" id="IPR023753">
    <property type="entry name" value="FAD/NAD-binding_dom"/>
</dbReference>
<dbReference type="PRINTS" id="PR00411">
    <property type="entry name" value="PNDRDTASEI"/>
</dbReference>
<dbReference type="Pfam" id="PF02852">
    <property type="entry name" value="Pyr_redox_dim"/>
    <property type="match status" value="1"/>
</dbReference>
<dbReference type="InterPro" id="IPR001100">
    <property type="entry name" value="Pyr_nuc-diS_OxRdtase"/>
</dbReference>
<evidence type="ECO:0000256" key="12">
    <source>
        <dbReference type="RuleBase" id="RU003691"/>
    </source>
</evidence>
<name>A0AAN9AKG5_9CAEN</name>
<dbReference type="GO" id="GO:0050660">
    <property type="term" value="F:flavin adenine dinucleotide binding"/>
    <property type="evidence" value="ECO:0007669"/>
    <property type="project" value="InterPro"/>
</dbReference>
<dbReference type="GO" id="GO:0004362">
    <property type="term" value="F:glutathione-disulfide reductase (NADPH) activity"/>
    <property type="evidence" value="ECO:0007669"/>
    <property type="project" value="TreeGrafter"/>
</dbReference>
<evidence type="ECO:0000256" key="7">
    <source>
        <dbReference type="ARBA" id="ARBA00023157"/>
    </source>
</evidence>
<organism evidence="15 16">
    <name type="scientific">Littorina saxatilis</name>
    <dbReference type="NCBI Taxonomy" id="31220"/>
    <lineage>
        <taxon>Eukaryota</taxon>
        <taxon>Metazoa</taxon>
        <taxon>Spiralia</taxon>
        <taxon>Lophotrochozoa</taxon>
        <taxon>Mollusca</taxon>
        <taxon>Gastropoda</taxon>
        <taxon>Caenogastropoda</taxon>
        <taxon>Littorinimorpha</taxon>
        <taxon>Littorinoidea</taxon>
        <taxon>Littorinidae</taxon>
        <taxon>Littorina</taxon>
    </lineage>
</organism>
<dbReference type="Proteomes" id="UP001374579">
    <property type="component" value="Unassembled WGS sequence"/>
</dbReference>
<dbReference type="InterPro" id="IPR006338">
    <property type="entry name" value="Thioredoxin/glutathione_Rdtase"/>
</dbReference>
<feature type="binding site" evidence="10">
    <location>
        <position position="312"/>
    </location>
    <ligand>
        <name>NAD(+)</name>
        <dbReference type="ChEBI" id="CHEBI:57540"/>
    </ligand>
</feature>
<feature type="binding site" evidence="10">
    <location>
        <begin position="221"/>
        <end position="228"/>
    </location>
    <ligand>
        <name>NAD(+)</name>
        <dbReference type="ChEBI" id="CHEBI:57540"/>
    </ligand>
</feature>
<dbReference type="InterPro" id="IPR046952">
    <property type="entry name" value="GSHR/TRXR-like"/>
</dbReference>
<evidence type="ECO:0000313" key="15">
    <source>
        <dbReference type="EMBL" id="KAK7088567.1"/>
    </source>
</evidence>
<dbReference type="GO" id="GO:0005739">
    <property type="term" value="C:mitochondrion"/>
    <property type="evidence" value="ECO:0007669"/>
    <property type="project" value="TreeGrafter"/>
</dbReference>
<dbReference type="EMBL" id="JBAMIC010004070">
    <property type="protein sequence ID" value="KAK7088567.1"/>
    <property type="molecule type" value="Genomic_DNA"/>
</dbReference>
<dbReference type="PROSITE" id="PS00076">
    <property type="entry name" value="PYRIDINE_REDOX_1"/>
    <property type="match status" value="1"/>
</dbReference>
<protein>
    <recommendedName>
        <fullName evidence="2">thioredoxin-disulfide reductase (NADPH)</fullName>
        <ecNumber evidence="2">1.8.1.9</ecNumber>
    </recommendedName>
</protein>
<keyword evidence="10" id="KW-0547">Nucleotide-binding</keyword>
<evidence type="ECO:0000256" key="11">
    <source>
        <dbReference type="PIRSR" id="PIRSR000350-4"/>
    </source>
</evidence>
<evidence type="ECO:0000259" key="13">
    <source>
        <dbReference type="Pfam" id="PF02852"/>
    </source>
</evidence>
<comment type="similarity">
    <text evidence="1 12">Belongs to the class-I pyridine nucleotide-disulfide oxidoreductase family.</text>
</comment>
<keyword evidence="10" id="KW-0520">NAD</keyword>
<dbReference type="InterPro" id="IPR016156">
    <property type="entry name" value="FAD/NAD-linked_Rdtase_dimer_sf"/>
</dbReference>
<feature type="binding site" evidence="10">
    <location>
        <position position="155"/>
    </location>
    <ligand>
        <name>FAD</name>
        <dbReference type="ChEBI" id="CHEBI:57692"/>
    </ligand>
</feature>
<gene>
    <name evidence="15" type="ORF">V1264_022473</name>
</gene>
<keyword evidence="6 12" id="KW-0560">Oxidoreductase</keyword>
<keyword evidence="7" id="KW-1015">Disulfide bond</keyword>
<evidence type="ECO:0000256" key="9">
    <source>
        <dbReference type="PIRSR" id="PIRSR000350-2"/>
    </source>
</evidence>
<evidence type="ECO:0000256" key="4">
    <source>
        <dbReference type="ARBA" id="ARBA00022827"/>
    </source>
</evidence>
<evidence type="ECO:0000313" key="16">
    <source>
        <dbReference type="Proteomes" id="UP001374579"/>
    </source>
</evidence>
<dbReference type="Gene3D" id="3.50.50.60">
    <property type="entry name" value="FAD/NAD(P)-binding domain"/>
    <property type="match status" value="2"/>
</dbReference>
<dbReference type="GO" id="GO:0006749">
    <property type="term" value="P:glutathione metabolic process"/>
    <property type="evidence" value="ECO:0007669"/>
    <property type="project" value="TreeGrafter"/>
</dbReference>
<dbReference type="NCBIfam" id="TIGR01438">
    <property type="entry name" value="TGR"/>
    <property type="match status" value="1"/>
</dbReference>
<dbReference type="PANTHER" id="PTHR42737:SF7">
    <property type="entry name" value="THIOREDOXIN-DISULFIDE REDUCTASE"/>
    <property type="match status" value="1"/>
</dbReference>
<dbReference type="GO" id="GO:0004791">
    <property type="term" value="F:thioredoxin-disulfide reductase (NADPH) activity"/>
    <property type="evidence" value="ECO:0007669"/>
    <property type="project" value="UniProtKB-EC"/>
</dbReference>
<accession>A0AAN9AKG5</accession>
<comment type="cofactor">
    <cofactor evidence="10">
        <name>FAD</name>
        <dbReference type="ChEBI" id="CHEBI:57692"/>
    </cofactor>
    <text evidence="10">Binds 1 FAD per subunit.</text>
</comment>
<evidence type="ECO:0000256" key="5">
    <source>
        <dbReference type="ARBA" id="ARBA00022857"/>
    </source>
</evidence>
<dbReference type="GO" id="GO:0045454">
    <property type="term" value="P:cell redox homeostasis"/>
    <property type="evidence" value="ECO:0007669"/>
    <property type="project" value="InterPro"/>
</dbReference>
<dbReference type="EC" id="1.8.1.9" evidence="2"/>
<feature type="binding site" evidence="10">
    <location>
        <position position="357"/>
    </location>
    <ligand>
        <name>FAD</name>
        <dbReference type="ChEBI" id="CHEBI:57692"/>
    </ligand>
</feature>
<keyword evidence="5" id="KW-0521">NADP</keyword>
<evidence type="ECO:0000256" key="3">
    <source>
        <dbReference type="ARBA" id="ARBA00022630"/>
    </source>
</evidence>
<dbReference type="GO" id="GO:0005829">
    <property type="term" value="C:cytosol"/>
    <property type="evidence" value="ECO:0007669"/>
    <property type="project" value="TreeGrafter"/>
</dbReference>
<feature type="active site" description="Proton acceptor" evidence="9">
    <location>
        <position position="495"/>
    </location>
</feature>
<dbReference type="InterPro" id="IPR036188">
    <property type="entry name" value="FAD/NAD-bd_sf"/>
</dbReference>
<evidence type="ECO:0000259" key="14">
    <source>
        <dbReference type="Pfam" id="PF07992"/>
    </source>
</evidence>
<comment type="caution">
    <text evidence="15">The sequence shown here is derived from an EMBL/GenBank/DDBJ whole genome shotgun (WGS) entry which is preliminary data.</text>
</comment>
<feature type="domain" description="FAD/NAD(P)-binding" evidence="14">
    <location>
        <begin position="36"/>
        <end position="373"/>
    </location>
</feature>
<feature type="domain" description="Pyridine nucleotide-disulphide oxidoreductase dimerisation" evidence="13">
    <location>
        <begin position="393"/>
        <end position="504"/>
    </location>
</feature>
<feature type="binding site" evidence="10">
    <location>
        <position position="91"/>
    </location>
    <ligand>
        <name>FAD</name>
        <dbReference type="ChEBI" id="CHEBI:57692"/>
    </ligand>
</feature>
<dbReference type="AlphaFoldDB" id="A0AAN9AKG5"/>
<evidence type="ECO:0000256" key="6">
    <source>
        <dbReference type="ARBA" id="ARBA00023002"/>
    </source>
</evidence>
<dbReference type="PRINTS" id="PR00368">
    <property type="entry name" value="FADPNR"/>
</dbReference>
<dbReference type="PANTHER" id="PTHR42737">
    <property type="entry name" value="GLUTATHIONE REDUCTASE"/>
    <property type="match status" value="1"/>
</dbReference>
<evidence type="ECO:0000256" key="10">
    <source>
        <dbReference type="PIRSR" id="PIRSR000350-3"/>
    </source>
</evidence>